<dbReference type="AlphaFoldDB" id="A0A4R3KLM2"/>
<dbReference type="PROSITE" id="PS51257">
    <property type="entry name" value="PROKAR_LIPOPROTEIN"/>
    <property type="match status" value="1"/>
</dbReference>
<dbReference type="InterPro" id="IPR012944">
    <property type="entry name" value="SusD_RagB_dom"/>
</dbReference>
<dbReference type="InterPro" id="IPR033985">
    <property type="entry name" value="SusD-like_N"/>
</dbReference>
<dbReference type="SUPFAM" id="SSF48452">
    <property type="entry name" value="TPR-like"/>
    <property type="match status" value="1"/>
</dbReference>
<proteinExistence type="inferred from homology"/>
<feature type="domain" description="SusD-like N-terminal" evidence="7">
    <location>
        <begin position="89"/>
        <end position="209"/>
    </location>
</feature>
<dbReference type="GO" id="GO:0009279">
    <property type="term" value="C:cell outer membrane"/>
    <property type="evidence" value="ECO:0007669"/>
    <property type="project" value="UniProtKB-SubCell"/>
</dbReference>
<reference evidence="8 9" key="1">
    <citation type="submission" date="2019-03" db="EMBL/GenBank/DDBJ databases">
        <title>Genomic Encyclopedia of Type Strains, Phase IV (KMG-IV): sequencing the most valuable type-strain genomes for metagenomic binning, comparative biology and taxonomic classification.</title>
        <authorList>
            <person name="Goeker M."/>
        </authorList>
    </citation>
    <scope>NUCLEOTIDE SEQUENCE [LARGE SCALE GENOMIC DNA]</scope>
    <source>
        <strain evidence="8 9">DSM 21100</strain>
    </source>
</reference>
<evidence type="ECO:0000256" key="3">
    <source>
        <dbReference type="ARBA" id="ARBA00022729"/>
    </source>
</evidence>
<dbReference type="Pfam" id="PF07980">
    <property type="entry name" value="SusD_RagB"/>
    <property type="match status" value="1"/>
</dbReference>
<keyword evidence="9" id="KW-1185">Reference proteome</keyword>
<keyword evidence="4" id="KW-0472">Membrane</keyword>
<organism evidence="8 9">
    <name type="scientific">Anseongella ginsenosidimutans</name>
    <dbReference type="NCBI Taxonomy" id="496056"/>
    <lineage>
        <taxon>Bacteria</taxon>
        <taxon>Pseudomonadati</taxon>
        <taxon>Bacteroidota</taxon>
        <taxon>Sphingobacteriia</taxon>
        <taxon>Sphingobacteriales</taxon>
        <taxon>Sphingobacteriaceae</taxon>
        <taxon>Anseongella</taxon>
    </lineage>
</organism>
<evidence type="ECO:0000259" key="7">
    <source>
        <dbReference type="Pfam" id="PF14322"/>
    </source>
</evidence>
<evidence type="ECO:0000313" key="9">
    <source>
        <dbReference type="Proteomes" id="UP000295807"/>
    </source>
</evidence>
<dbReference type="RefSeq" id="WP_132130451.1">
    <property type="nucleotide sequence ID" value="NZ_CP042432.1"/>
</dbReference>
<dbReference type="InterPro" id="IPR011990">
    <property type="entry name" value="TPR-like_helical_dom_sf"/>
</dbReference>
<accession>A0A4R3KLM2</accession>
<comment type="similarity">
    <text evidence="2">Belongs to the SusD family.</text>
</comment>
<dbReference type="Proteomes" id="UP000295807">
    <property type="component" value="Unassembled WGS sequence"/>
</dbReference>
<evidence type="ECO:0000256" key="5">
    <source>
        <dbReference type="ARBA" id="ARBA00023237"/>
    </source>
</evidence>
<gene>
    <name evidence="8" type="ORF">EDD80_11514</name>
</gene>
<keyword evidence="3" id="KW-0732">Signal</keyword>
<evidence type="ECO:0000256" key="1">
    <source>
        <dbReference type="ARBA" id="ARBA00004442"/>
    </source>
</evidence>
<evidence type="ECO:0000256" key="4">
    <source>
        <dbReference type="ARBA" id="ARBA00023136"/>
    </source>
</evidence>
<dbReference type="Gene3D" id="1.25.40.390">
    <property type="match status" value="1"/>
</dbReference>
<protein>
    <submittedName>
        <fullName evidence="8">Putative outer membrane starch-binding protein</fullName>
    </submittedName>
</protein>
<evidence type="ECO:0000313" key="8">
    <source>
        <dbReference type="EMBL" id="TCS85031.1"/>
    </source>
</evidence>
<evidence type="ECO:0000259" key="6">
    <source>
        <dbReference type="Pfam" id="PF07980"/>
    </source>
</evidence>
<dbReference type="OrthoDB" id="5694214at2"/>
<evidence type="ECO:0000256" key="2">
    <source>
        <dbReference type="ARBA" id="ARBA00006275"/>
    </source>
</evidence>
<dbReference type="Pfam" id="PF14322">
    <property type="entry name" value="SusD-like_3"/>
    <property type="match status" value="1"/>
</dbReference>
<dbReference type="EMBL" id="SMAD01000015">
    <property type="protein sequence ID" value="TCS85031.1"/>
    <property type="molecule type" value="Genomic_DNA"/>
</dbReference>
<comment type="subcellular location">
    <subcellularLocation>
        <location evidence="1">Cell outer membrane</location>
    </subcellularLocation>
</comment>
<keyword evidence="5" id="KW-0998">Cell outer membrane</keyword>
<name>A0A4R3KLM2_9SPHI</name>
<comment type="caution">
    <text evidence="8">The sequence shown here is derived from an EMBL/GenBank/DDBJ whole genome shotgun (WGS) entry which is preliminary data.</text>
</comment>
<sequence length="573" mass="64627">MKRTNYIAVIFTALGLVSGSCEKVFDKENLNAVNPGDVWSSEALAEAYINNVYSLFMPGMPFNGGASDEAPNSDGLTMQSILKGAASVNTVNYWPYANIRKINILLQEIETSPLDGEFLGRLKGQALFFRAWAYFEMTKLYGGVPLVLHAQSLDEEELSVPRSNAAECFAQIARDLDEAAGLLPEEWTGSDYGRIDKGTAMAFKGRVLLFFASPQFNPAGDMSRWTAAYDANKAAKEFLESKGKGLFQGDYEDIWYQEGNKEVIMVNQYFNPGHTHNQNLLRPIWATRDNVGFDRPSLKLVNAFPMTDGSAFDPSAGYGQFYKDRDNRFYANIAYNGTTRYNIKELVNMQSHLWMYDLPTGDHSELILYGGHGNNYTGFYRLKAVDKDIDASAIDQADVDWIEIRFTEVLMNYGEAANETGKTGEAMQVLKDVRERAGIAAGPSGNYGLTASSQSDIREAYINERFVEFAFENKRWDDLRRWRRFDILNEQVVHKGLLFTLKAGETPPKNYDNIDNVWNKFTWEVFNVESAAGEVFNIPDSYYFFGIPESYIQKDVKLEQTVGWDGGTFDPLQ</sequence>
<feature type="domain" description="RagB/SusD" evidence="6">
    <location>
        <begin position="261"/>
        <end position="564"/>
    </location>
</feature>